<feature type="compositionally biased region" description="Pro residues" evidence="3">
    <location>
        <begin position="63"/>
        <end position="86"/>
    </location>
</feature>
<dbReference type="Pfam" id="PF24245">
    <property type="entry name" value="INO80F"/>
    <property type="match status" value="1"/>
</dbReference>
<reference evidence="5" key="1">
    <citation type="submission" date="2021-10" db="EMBL/GenBank/DDBJ databases">
        <title>De novo Genome Assembly of Clathrus columnatus (Basidiomycota, Fungi) Using Illumina and Nanopore Sequence Data.</title>
        <authorList>
            <person name="Ogiso-Tanaka E."/>
            <person name="Itagaki H."/>
            <person name="Hosoya T."/>
            <person name="Hosaka K."/>
        </authorList>
    </citation>
    <scope>NUCLEOTIDE SEQUENCE</scope>
    <source>
        <strain evidence="5">MO-923</strain>
    </source>
</reference>
<proteinExistence type="predicted"/>
<feature type="compositionally biased region" description="Basic and acidic residues" evidence="3">
    <location>
        <begin position="156"/>
        <end position="173"/>
    </location>
</feature>
<evidence type="ECO:0000313" key="6">
    <source>
        <dbReference type="Proteomes" id="UP001050691"/>
    </source>
</evidence>
<dbReference type="Proteomes" id="UP001050691">
    <property type="component" value="Unassembled WGS sequence"/>
</dbReference>
<feature type="domain" description="INO80 complex subunit F" evidence="4">
    <location>
        <begin position="12"/>
        <end position="58"/>
    </location>
</feature>
<evidence type="ECO:0000256" key="2">
    <source>
        <dbReference type="ARBA" id="ARBA00023242"/>
    </source>
</evidence>
<dbReference type="PANTHER" id="PTHR45691">
    <property type="entry name" value="PROTEIN DIAPHANOUS"/>
    <property type="match status" value="1"/>
</dbReference>
<feature type="compositionally biased region" description="Low complexity" evidence="3">
    <location>
        <begin position="87"/>
        <end position="96"/>
    </location>
</feature>
<evidence type="ECO:0000313" key="5">
    <source>
        <dbReference type="EMBL" id="GJJ12296.1"/>
    </source>
</evidence>
<keyword evidence="6" id="KW-1185">Reference proteome</keyword>
<gene>
    <name evidence="5" type="ORF">Clacol_006537</name>
</gene>
<comment type="subcellular location">
    <subcellularLocation>
        <location evidence="1">Nucleus</location>
    </subcellularLocation>
</comment>
<dbReference type="AlphaFoldDB" id="A0AAV5AH55"/>
<evidence type="ECO:0000256" key="1">
    <source>
        <dbReference type="ARBA" id="ARBA00004123"/>
    </source>
</evidence>
<accession>A0AAV5AH55</accession>
<comment type="caution">
    <text evidence="5">The sequence shown here is derived from an EMBL/GenBank/DDBJ whole genome shotgun (WGS) entry which is preliminary data.</text>
</comment>
<name>A0AAV5AH55_9AGAM</name>
<feature type="region of interest" description="Disordered" evidence="3">
    <location>
        <begin position="60"/>
        <end position="406"/>
    </location>
</feature>
<sequence length="406" mass="47023">MATNTHPDDLKYIQKYTELKRKVKEIELDNDRLHLKVLKTKKNIQRLHLERAILYERLSAMPTPNPSHPLPPPPPPSSRHLSPPPSRSIHYPSHSRPYPPSRPTSPESNNFHIHSNDRDSHQQPPPSHGILPIPPPSLEEYHSPPSSSRHGLPPHSVERERERERERKRDREIGGPGLPPMRVHPYPLESSPVLHHPGTSPQANANGHGNRPYSPDERNWERQHEREREREREYNYRERDTMSTSTNGYGFPHPPPPPPPPSGLLSNTYSHHQQQRYDQHHPQRYEPQHLPHPQSPPVEYDSRSHNSHSRSRSSTSYSRDYPPPPPHSHHPPPPNSHLHSNTYDYPHSSLPHSAGPPADGMRRPEGYEYEDRRQQSHHLPQLSRTKERDTEPPVPIPRVRDGETME</sequence>
<feature type="compositionally biased region" description="Basic and acidic residues" evidence="3">
    <location>
        <begin position="360"/>
        <end position="374"/>
    </location>
</feature>
<dbReference type="InterPro" id="IPR056513">
    <property type="entry name" value="INO80F"/>
</dbReference>
<dbReference type="GO" id="GO:0030041">
    <property type="term" value="P:actin filament polymerization"/>
    <property type="evidence" value="ECO:0007669"/>
    <property type="project" value="TreeGrafter"/>
</dbReference>
<dbReference type="PANTHER" id="PTHR45691:SF6">
    <property type="entry name" value="PROTEIN DIAPHANOUS"/>
    <property type="match status" value="1"/>
</dbReference>
<dbReference type="EMBL" id="BPWL01000007">
    <property type="protein sequence ID" value="GJJ12296.1"/>
    <property type="molecule type" value="Genomic_DNA"/>
</dbReference>
<keyword evidence="2" id="KW-0539">Nucleus</keyword>
<dbReference type="GO" id="GO:0005884">
    <property type="term" value="C:actin filament"/>
    <property type="evidence" value="ECO:0007669"/>
    <property type="project" value="TreeGrafter"/>
</dbReference>
<organism evidence="5 6">
    <name type="scientific">Clathrus columnatus</name>
    <dbReference type="NCBI Taxonomy" id="1419009"/>
    <lineage>
        <taxon>Eukaryota</taxon>
        <taxon>Fungi</taxon>
        <taxon>Dikarya</taxon>
        <taxon>Basidiomycota</taxon>
        <taxon>Agaricomycotina</taxon>
        <taxon>Agaricomycetes</taxon>
        <taxon>Phallomycetidae</taxon>
        <taxon>Phallales</taxon>
        <taxon>Clathraceae</taxon>
        <taxon>Clathrus</taxon>
    </lineage>
</organism>
<feature type="compositionally biased region" description="Basic and acidic residues" evidence="3">
    <location>
        <begin position="275"/>
        <end position="289"/>
    </location>
</feature>
<feature type="compositionally biased region" description="Pro residues" evidence="3">
    <location>
        <begin position="252"/>
        <end position="262"/>
    </location>
</feature>
<dbReference type="InterPro" id="IPR051412">
    <property type="entry name" value="Formin_Homology_Diaphanous_sf"/>
</dbReference>
<evidence type="ECO:0000259" key="4">
    <source>
        <dbReference type="Pfam" id="PF24245"/>
    </source>
</evidence>
<evidence type="ECO:0000256" key="3">
    <source>
        <dbReference type="SAM" id="MobiDB-lite"/>
    </source>
</evidence>
<feature type="compositionally biased region" description="Basic and acidic residues" evidence="3">
    <location>
        <begin position="214"/>
        <end position="241"/>
    </location>
</feature>
<feature type="compositionally biased region" description="Pro residues" evidence="3">
    <location>
        <begin position="321"/>
        <end position="335"/>
    </location>
</feature>
<dbReference type="GO" id="GO:0005634">
    <property type="term" value="C:nucleus"/>
    <property type="evidence" value="ECO:0007669"/>
    <property type="project" value="UniProtKB-SubCell"/>
</dbReference>
<feature type="compositionally biased region" description="Pro residues" evidence="3">
    <location>
        <begin position="123"/>
        <end position="137"/>
    </location>
</feature>
<protein>
    <recommendedName>
        <fullName evidence="4">INO80 complex subunit F domain-containing protein</fullName>
    </recommendedName>
</protein>